<organism evidence="1 2">
    <name type="scientific">Brassica cretica</name>
    <name type="common">Mustard</name>
    <dbReference type="NCBI Taxonomy" id="69181"/>
    <lineage>
        <taxon>Eukaryota</taxon>
        <taxon>Viridiplantae</taxon>
        <taxon>Streptophyta</taxon>
        <taxon>Embryophyta</taxon>
        <taxon>Tracheophyta</taxon>
        <taxon>Spermatophyta</taxon>
        <taxon>Magnoliopsida</taxon>
        <taxon>eudicotyledons</taxon>
        <taxon>Gunneridae</taxon>
        <taxon>Pentapetalae</taxon>
        <taxon>rosids</taxon>
        <taxon>malvids</taxon>
        <taxon>Brassicales</taxon>
        <taxon>Brassicaceae</taxon>
        <taxon>Brassiceae</taxon>
        <taxon>Brassica</taxon>
    </lineage>
</organism>
<evidence type="ECO:0000313" key="2">
    <source>
        <dbReference type="Proteomes" id="UP000712600"/>
    </source>
</evidence>
<dbReference type="AlphaFoldDB" id="A0A8S9R396"/>
<protein>
    <submittedName>
        <fullName evidence="1">Uncharacterized protein</fullName>
    </submittedName>
</protein>
<sequence>MSDVFRRITLVLIDAKPRTSIDRAVRIMTHEEFATKRPHLPSPVYVNNDRHSDPTIARHQETIIDQQPPEPID</sequence>
<evidence type="ECO:0000313" key="1">
    <source>
        <dbReference type="EMBL" id="KAF3557429.1"/>
    </source>
</evidence>
<dbReference type="EMBL" id="QGKX02000996">
    <property type="protein sequence ID" value="KAF3557429.1"/>
    <property type="molecule type" value="Genomic_DNA"/>
</dbReference>
<comment type="caution">
    <text evidence="1">The sequence shown here is derived from an EMBL/GenBank/DDBJ whole genome shotgun (WGS) entry which is preliminary data.</text>
</comment>
<reference evidence="1" key="1">
    <citation type="submission" date="2019-12" db="EMBL/GenBank/DDBJ databases">
        <title>Genome sequencing and annotation of Brassica cretica.</title>
        <authorList>
            <person name="Studholme D.J."/>
            <person name="Sarris P."/>
        </authorList>
    </citation>
    <scope>NUCLEOTIDE SEQUENCE</scope>
    <source>
        <strain evidence="1">PFS-109/04</strain>
        <tissue evidence="1">Leaf</tissue>
    </source>
</reference>
<proteinExistence type="predicted"/>
<name>A0A8S9R396_BRACR</name>
<dbReference type="Proteomes" id="UP000712600">
    <property type="component" value="Unassembled WGS sequence"/>
</dbReference>
<accession>A0A8S9R396</accession>
<gene>
    <name evidence="1" type="ORF">F2Q69_00012991</name>
</gene>